<evidence type="ECO:0000313" key="9">
    <source>
        <dbReference type="Proteomes" id="UP000589351"/>
    </source>
</evidence>
<keyword evidence="3" id="KW-0548">Nucleotidyltransferase</keyword>
<keyword evidence="5" id="KW-0239">DNA-directed DNA polymerase</keyword>
<dbReference type="CDD" id="cd04485">
    <property type="entry name" value="DnaE_OBF"/>
    <property type="match status" value="1"/>
</dbReference>
<sequence length="1049" mass="120179">MLNLNVHSAFDFLNSNITLPRLLDTLIEDGQTAFAVTDFNRIHAVYQFMKEATDKDIKAVPGMEILIEDGLTGIPLVLLAKDQKGYLELVRLSAMLSYKRLVRTPLQYLVDNIKHSIAIIKTDEGKKALQELNISDEDKYMSYQCEGMYKKVFIKASHYVNPSERGSLKVLNAIRDNEKLSPEHVSELTGDEHIQVSASVPEEAKGFIKHNEEIFAKCEVPLPQVDHTLPVFKNPYDEPSKDYLWRLLQDGFKNLNLRDSKSLYQERMKYEYDIIVSMGFEDYFLIVQDLVAYAKNNGIYVGPGRGSSSASLVSYILNITEVDPLEYNLLFERFLNPERINMPDIDIDFEDSRRDEVVNYLINKYGTMNVSNIVTYGTLSAKMAARDVGRVLGFSEDELKLISGIIPSTLDATLSDAFNSKKFKTLEASNEKYKVLKEVALKIEGLPRHTSTHAAGVLLSRRKLTDDVPILFQDEHVLSQWPMKDVEAAGLLKIDLLGLKNLSLIRYMVTAIKQVDKNFSLSQVTDDPRVYKMLSLGMTLGIFQLESNGIRRVIEKFKPKSINDLAAVLSLYRPGPMKEIDNFIYRKEYPETIEYLHEDLEDILKETFGIIVYQEQIMQIAGKVAGFTYGQADILRRAMGKKDRETLTQERSHFLDGAVKQGYSQELATRIFDLIMEFANYGFVKSHAVAYSKVAYVMAYIKLHYPAIFYSVILTHHKSNEEKTNLILDELKTLKIPVHLPDVNRSKWQNTAADGILIGFSMISGLSKPFYDALHKERKNRGDFKDIYDFVSRVDFKFTAKLLRNLIISGSFDFCKENRKTMLQSITNVLEAAGDEYHHESFLSSLGFSLKKDFVFAEEMSALEKIEGEKEVLGFYTSDHPVLIKHKAMEYIPFSFIHHNKKHGIYLLYLEDSRTIKVKKTGQNMAFLTLSDGYTTIDGVMFAKEYFKYHPLLNEGIVVASATLGQRNDKSQLVIDRLYTPAHYREEYIKRTKKIYIRNIDQDKINAYLSRDGIPIYDFKTKRQIGFINIKEIGHLIDSIDAENFRLIV</sequence>
<comment type="caution">
    <text evidence="8">The sequence shown here is derived from an EMBL/GenBank/DDBJ whole genome shotgun (WGS) entry which is preliminary data.</text>
</comment>
<dbReference type="Gene3D" id="1.10.150.870">
    <property type="match status" value="1"/>
</dbReference>
<evidence type="ECO:0000256" key="2">
    <source>
        <dbReference type="ARBA" id="ARBA00022679"/>
    </source>
</evidence>
<organism evidence="8 9">
    <name type="scientific">Jeotgalicoccus meleagridis</name>
    <dbReference type="NCBI Taxonomy" id="2759181"/>
    <lineage>
        <taxon>Bacteria</taxon>
        <taxon>Bacillati</taxon>
        <taxon>Bacillota</taxon>
        <taxon>Bacilli</taxon>
        <taxon>Bacillales</taxon>
        <taxon>Staphylococcaceae</taxon>
        <taxon>Jeotgalicoccus</taxon>
    </lineage>
</organism>
<dbReference type="EMBL" id="CAJEWD010000007">
    <property type="protein sequence ID" value="CAD2076815.1"/>
    <property type="molecule type" value="Genomic_DNA"/>
</dbReference>
<dbReference type="InterPro" id="IPR004805">
    <property type="entry name" value="DnaE2/DnaE/PolC"/>
</dbReference>
<dbReference type="InterPro" id="IPR004013">
    <property type="entry name" value="PHP_dom"/>
</dbReference>
<dbReference type="Pfam" id="PF17657">
    <property type="entry name" value="DNA_pol3_finger"/>
    <property type="match status" value="1"/>
</dbReference>
<dbReference type="PANTHER" id="PTHR32294:SF0">
    <property type="entry name" value="DNA POLYMERASE III SUBUNIT ALPHA"/>
    <property type="match status" value="1"/>
</dbReference>
<dbReference type="RefSeq" id="WP_185125579.1">
    <property type="nucleotide sequence ID" value="NZ_CAJEWD010000007.1"/>
</dbReference>
<dbReference type="EC" id="2.7.7.7" evidence="1"/>
<dbReference type="NCBIfam" id="TIGR00594">
    <property type="entry name" value="polc"/>
    <property type="match status" value="1"/>
</dbReference>
<protein>
    <recommendedName>
        <fullName evidence="1">DNA-directed DNA polymerase</fullName>
        <ecNumber evidence="1">2.7.7.7</ecNumber>
    </recommendedName>
</protein>
<dbReference type="InterPro" id="IPR029460">
    <property type="entry name" value="DNAPol_HHH"/>
</dbReference>
<gene>
    <name evidence="8" type="primary">dnaE</name>
    <name evidence="8" type="ORF">JEODO184_01047</name>
</gene>
<dbReference type="Proteomes" id="UP000589351">
    <property type="component" value="Unassembled WGS sequence"/>
</dbReference>
<dbReference type="Pfam" id="PF07733">
    <property type="entry name" value="DNA_pol3_alpha"/>
    <property type="match status" value="1"/>
</dbReference>
<reference evidence="8 9" key="1">
    <citation type="submission" date="2020-07" db="EMBL/GenBank/DDBJ databases">
        <authorList>
            <person name="Criscuolo A."/>
        </authorList>
    </citation>
    <scope>NUCLEOTIDE SEQUENCE [LARGE SCALE GENOMIC DNA]</scope>
    <source>
        <strain evidence="8">CIP111649</strain>
    </source>
</reference>
<dbReference type="SMART" id="SM00481">
    <property type="entry name" value="POLIIIAc"/>
    <property type="match status" value="1"/>
</dbReference>
<dbReference type="Pfam" id="PF02811">
    <property type="entry name" value="PHP"/>
    <property type="match status" value="1"/>
</dbReference>
<evidence type="ECO:0000256" key="5">
    <source>
        <dbReference type="ARBA" id="ARBA00022932"/>
    </source>
</evidence>
<dbReference type="AlphaFoldDB" id="A0A6V7RGD6"/>
<evidence type="ECO:0000256" key="1">
    <source>
        <dbReference type="ARBA" id="ARBA00012417"/>
    </source>
</evidence>
<proteinExistence type="predicted"/>
<dbReference type="GO" id="GO:0008408">
    <property type="term" value="F:3'-5' exonuclease activity"/>
    <property type="evidence" value="ECO:0007669"/>
    <property type="project" value="InterPro"/>
</dbReference>
<dbReference type="InterPro" id="IPR003141">
    <property type="entry name" value="Pol/His_phosphatase_N"/>
</dbReference>
<keyword evidence="4" id="KW-0235">DNA replication</keyword>
<evidence type="ECO:0000313" key="8">
    <source>
        <dbReference type="EMBL" id="CAD2076815.1"/>
    </source>
</evidence>
<evidence type="ECO:0000256" key="3">
    <source>
        <dbReference type="ARBA" id="ARBA00022695"/>
    </source>
</evidence>
<evidence type="ECO:0000256" key="6">
    <source>
        <dbReference type="ARBA" id="ARBA00049244"/>
    </source>
</evidence>
<dbReference type="Pfam" id="PF14579">
    <property type="entry name" value="HHH_6"/>
    <property type="match status" value="1"/>
</dbReference>
<accession>A0A6V7RGD6</accession>
<dbReference type="InterPro" id="IPR040982">
    <property type="entry name" value="DNA_pol3_finger"/>
</dbReference>
<name>A0A6V7RGD6_9STAP</name>
<feature type="domain" description="Polymerase/histidinol phosphatase N-terminal" evidence="7">
    <location>
        <begin position="2"/>
        <end position="69"/>
    </location>
</feature>
<dbReference type="GO" id="GO:0006260">
    <property type="term" value="P:DNA replication"/>
    <property type="evidence" value="ECO:0007669"/>
    <property type="project" value="UniProtKB-KW"/>
</dbReference>
<dbReference type="PANTHER" id="PTHR32294">
    <property type="entry name" value="DNA POLYMERASE III SUBUNIT ALPHA"/>
    <property type="match status" value="1"/>
</dbReference>
<keyword evidence="9" id="KW-1185">Reference proteome</keyword>
<dbReference type="SUPFAM" id="SSF89550">
    <property type="entry name" value="PHP domain-like"/>
    <property type="match status" value="1"/>
</dbReference>
<comment type="catalytic activity">
    <reaction evidence="6">
        <text>DNA(n) + a 2'-deoxyribonucleoside 5'-triphosphate = DNA(n+1) + diphosphate</text>
        <dbReference type="Rhea" id="RHEA:22508"/>
        <dbReference type="Rhea" id="RHEA-COMP:17339"/>
        <dbReference type="Rhea" id="RHEA-COMP:17340"/>
        <dbReference type="ChEBI" id="CHEBI:33019"/>
        <dbReference type="ChEBI" id="CHEBI:61560"/>
        <dbReference type="ChEBI" id="CHEBI:173112"/>
        <dbReference type="EC" id="2.7.7.7"/>
    </reaction>
</comment>
<dbReference type="Gene3D" id="3.20.20.140">
    <property type="entry name" value="Metal-dependent hydrolases"/>
    <property type="match status" value="1"/>
</dbReference>
<dbReference type="GO" id="GO:0003887">
    <property type="term" value="F:DNA-directed DNA polymerase activity"/>
    <property type="evidence" value="ECO:0007669"/>
    <property type="project" value="UniProtKB-KW"/>
</dbReference>
<dbReference type="InterPro" id="IPR016195">
    <property type="entry name" value="Pol/histidinol_Pase-like"/>
</dbReference>
<dbReference type="InterPro" id="IPR041931">
    <property type="entry name" value="DNA_pol3_alpha_thumb_dom"/>
</dbReference>
<evidence type="ECO:0000259" key="7">
    <source>
        <dbReference type="SMART" id="SM00481"/>
    </source>
</evidence>
<evidence type="ECO:0000256" key="4">
    <source>
        <dbReference type="ARBA" id="ARBA00022705"/>
    </source>
</evidence>
<dbReference type="InterPro" id="IPR011708">
    <property type="entry name" value="DNA_pol3_alpha_NTPase_dom"/>
</dbReference>
<dbReference type="Gene3D" id="1.10.10.1600">
    <property type="entry name" value="Bacterial DNA polymerase III alpha subunit, thumb domain"/>
    <property type="match status" value="1"/>
</dbReference>
<dbReference type="CDD" id="cd07431">
    <property type="entry name" value="PHP_PolIIIA"/>
    <property type="match status" value="1"/>
</dbReference>
<keyword evidence="2" id="KW-0808">Transferase</keyword>